<dbReference type="EMBL" id="CP009933">
    <property type="protein sequence ID" value="AKA70460.1"/>
    <property type="molecule type" value="Genomic_DNA"/>
</dbReference>
<dbReference type="InterPro" id="IPR036388">
    <property type="entry name" value="WH-like_DNA-bd_sf"/>
</dbReference>
<dbReference type="Pfam" id="PF08279">
    <property type="entry name" value="HTH_11"/>
    <property type="match status" value="1"/>
</dbReference>
<accession>A0A0E3JPS4</accession>
<organism evidence="3 4">
    <name type="scientific">Clostridium scatologenes</name>
    <dbReference type="NCBI Taxonomy" id="1548"/>
    <lineage>
        <taxon>Bacteria</taxon>
        <taxon>Bacillati</taxon>
        <taxon>Bacillota</taxon>
        <taxon>Clostridia</taxon>
        <taxon>Eubacteriales</taxon>
        <taxon>Clostridiaceae</taxon>
        <taxon>Clostridium</taxon>
    </lineage>
</organism>
<dbReference type="InterPro" id="IPR036390">
    <property type="entry name" value="WH_DNA-bd_sf"/>
</dbReference>
<dbReference type="PANTHER" id="PTHR34580:SF3">
    <property type="entry name" value="PROTEIN PAFB"/>
    <property type="match status" value="1"/>
</dbReference>
<evidence type="ECO:0000313" key="3">
    <source>
        <dbReference type="EMBL" id="AKA70460.1"/>
    </source>
</evidence>
<dbReference type="RefSeq" id="WP_029163152.1">
    <property type="nucleotide sequence ID" value="NZ_CP009933.1"/>
</dbReference>
<evidence type="ECO:0000259" key="1">
    <source>
        <dbReference type="Pfam" id="PF08279"/>
    </source>
</evidence>
<dbReference type="InterPro" id="IPR026881">
    <property type="entry name" value="WYL_dom"/>
</dbReference>
<keyword evidence="4" id="KW-1185">Reference proteome</keyword>
<dbReference type="InterPro" id="IPR013196">
    <property type="entry name" value="HTH_11"/>
</dbReference>
<dbReference type="Proteomes" id="UP000033115">
    <property type="component" value="Chromosome"/>
</dbReference>
<feature type="domain" description="WYL" evidence="2">
    <location>
        <begin position="139"/>
        <end position="205"/>
    </location>
</feature>
<dbReference type="STRING" id="1548.CSCA_3335"/>
<dbReference type="Gene3D" id="1.10.10.10">
    <property type="entry name" value="Winged helix-like DNA-binding domain superfamily/Winged helix DNA-binding domain"/>
    <property type="match status" value="1"/>
</dbReference>
<dbReference type="PANTHER" id="PTHR34580">
    <property type="match status" value="1"/>
</dbReference>
<sequence>MSKNDNMLAILWMLNSGAKITAKQISERLEINIRSVYRYMDALCVSGVPIISEPGHNGGYSLLNNFIRTPLFFDLEEKKSLLHAATFAMEAGYPFIEALNRATSKLKMFSNQEQEKVLNRHLVGFEVVSRICDPAVKPILMIIEQAVANECSVEIEYCTGYEGHPKRRVVDPYGMLYWNDKWYSIAFCHLRNEIRSFRVDRIVNIIITKNSFKRPEAFSAREFFTKNLLSNVESKVGLCTLVIEGKSEALNDLCAHWFLGYHLIERTECRANFLMDENSILTYVPHILLPYGKSIKVIEPDSFKDAMAAILKDLMDYYLH</sequence>
<feature type="domain" description="Helix-turn-helix type 11" evidence="1">
    <location>
        <begin position="8"/>
        <end position="60"/>
    </location>
</feature>
<proteinExistence type="predicted"/>
<dbReference type="HOGENOM" id="CLU_041141_4_4_9"/>
<dbReference type="InterPro" id="IPR051534">
    <property type="entry name" value="CBASS_pafABC_assoc_protein"/>
</dbReference>
<evidence type="ECO:0000259" key="2">
    <source>
        <dbReference type="Pfam" id="PF13280"/>
    </source>
</evidence>
<dbReference type="SUPFAM" id="SSF46785">
    <property type="entry name" value="Winged helix' DNA-binding domain"/>
    <property type="match status" value="1"/>
</dbReference>
<dbReference type="Pfam" id="PF13280">
    <property type="entry name" value="WYL"/>
    <property type="match status" value="1"/>
</dbReference>
<protein>
    <submittedName>
        <fullName evidence="3">HTH domain protein</fullName>
    </submittedName>
</protein>
<name>A0A0E3JPS4_CLOSL</name>
<dbReference type="KEGG" id="csq:CSCA_3335"/>
<dbReference type="PROSITE" id="PS52050">
    <property type="entry name" value="WYL"/>
    <property type="match status" value="1"/>
</dbReference>
<dbReference type="AlphaFoldDB" id="A0A0E3JPS4"/>
<evidence type="ECO:0000313" key="4">
    <source>
        <dbReference type="Proteomes" id="UP000033115"/>
    </source>
</evidence>
<reference evidence="3 4" key="1">
    <citation type="journal article" date="2015" name="J. Biotechnol.">
        <title>Complete genome sequence of a malodorant-producing acetogen, Clostridium scatologenes ATCC 25775(T).</title>
        <authorList>
            <person name="Zhu Z."/>
            <person name="Guo T."/>
            <person name="Zheng H."/>
            <person name="Song T."/>
            <person name="Ouyang P."/>
            <person name="Xie J."/>
        </authorList>
    </citation>
    <scope>NUCLEOTIDE SEQUENCE [LARGE SCALE GENOMIC DNA]</scope>
    <source>
        <strain evidence="3 4">ATCC 25775</strain>
    </source>
</reference>
<gene>
    <name evidence="3" type="ORF">CSCA_3335</name>
</gene>